<dbReference type="InterPro" id="IPR043502">
    <property type="entry name" value="DNA/RNA_pol_sf"/>
</dbReference>
<dbReference type="GO" id="GO:0006281">
    <property type="term" value="P:DNA repair"/>
    <property type="evidence" value="ECO:0007669"/>
    <property type="project" value="InterPro"/>
</dbReference>
<dbReference type="Gene3D" id="3.30.70.270">
    <property type="match status" value="1"/>
</dbReference>
<dbReference type="SUPFAM" id="SSF56672">
    <property type="entry name" value="DNA/RNA polymerases"/>
    <property type="match status" value="1"/>
</dbReference>
<dbReference type="InterPro" id="IPR001126">
    <property type="entry name" value="UmuC"/>
</dbReference>
<dbReference type="PANTHER" id="PTHR46404">
    <property type="entry name" value="DNA POLYMERASE IOTA"/>
    <property type="match status" value="1"/>
</dbReference>
<dbReference type="PANTHER" id="PTHR46404:SF1">
    <property type="entry name" value="DNA POLYMERASE IOTA"/>
    <property type="match status" value="1"/>
</dbReference>
<dbReference type="EMBL" id="VICG01000014">
    <property type="protein sequence ID" value="KAA8565358.1"/>
    <property type="molecule type" value="Genomic_DNA"/>
</dbReference>
<dbReference type="PROSITE" id="PS50173">
    <property type="entry name" value="UMUC"/>
    <property type="match status" value="1"/>
</dbReference>
<feature type="domain" description="UmuC" evidence="2">
    <location>
        <begin position="1"/>
        <end position="182"/>
    </location>
</feature>
<dbReference type="GO" id="GO:0003887">
    <property type="term" value="F:DNA-directed DNA polymerase activity"/>
    <property type="evidence" value="ECO:0007669"/>
    <property type="project" value="TreeGrafter"/>
</dbReference>
<comment type="caution">
    <text evidence="3">The sequence shown here is derived from an EMBL/GenBank/DDBJ whole genome shotgun (WGS) entry which is preliminary data.</text>
</comment>
<dbReference type="Gene3D" id="3.30.1490.100">
    <property type="entry name" value="DNA polymerase, Y-family, little finger domain"/>
    <property type="match status" value="1"/>
</dbReference>
<evidence type="ECO:0000259" key="2">
    <source>
        <dbReference type="PROSITE" id="PS50173"/>
    </source>
</evidence>
<sequence>MLYKHLEKFSWSGKVERLGFDEVFMDVTDIVDYNEKLLNPNDLTHSFLQLDRSDPTAGFTFDATMIAGHGYPDLQPCGEASPQYTLNSATPNNDLELLTRLILGSHLAQHLRLSLEEDKGYTSTVGISTNKLLSKLVGNIHKPKGQTTLLPPYEVSPNDDGLQSNVTMFIDSHDIGKIPGVGFKMSQRIRNHVLSRPAEFESGLIYGGTKESVTARNVRLFDGIGPDTLEKLLGGPGAEKGIGGKVWALINGRDDTDVKDARKVPSQISIEDSYIKLDTMPQLMKELRMLATSLLNRMYQDLLDDDDESETPSKRWIAYPKTVRLSTRPRPPLNADGTRPRSFNRISRSGPLPNFIFNLKDGVDAIVERLLQETLVPMFRKLHPQRSDWNLSLVNIGVTNMVEAASEDGSGGGRNISLMFKRQEATLKEWKVEDRDVPPDFARNEIKIPASEPIQAEHISKPIMGSEDVVYISQDTADEQDLWDEDEFELDNREICHVCGAMMPAFAMPAHERFHTLE</sequence>
<protein>
    <recommendedName>
        <fullName evidence="2">UmuC domain-containing protein</fullName>
    </recommendedName>
</protein>
<keyword evidence="4" id="KW-1185">Reference proteome</keyword>
<dbReference type="VEuPathDB" id="FungiDB:MFRU_045g00570"/>
<accession>A0A5M9J707</accession>
<dbReference type="GO" id="GO:0003684">
    <property type="term" value="F:damaged DNA binding"/>
    <property type="evidence" value="ECO:0007669"/>
    <property type="project" value="InterPro"/>
</dbReference>
<dbReference type="InterPro" id="IPR036775">
    <property type="entry name" value="DNA_pol_Y-fam_lit_finger_sf"/>
</dbReference>
<organism evidence="3 4">
    <name type="scientific">Monilinia fructicola</name>
    <name type="common">Brown rot fungus</name>
    <name type="synonym">Ciboria fructicola</name>
    <dbReference type="NCBI Taxonomy" id="38448"/>
    <lineage>
        <taxon>Eukaryota</taxon>
        <taxon>Fungi</taxon>
        <taxon>Dikarya</taxon>
        <taxon>Ascomycota</taxon>
        <taxon>Pezizomycotina</taxon>
        <taxon>Leotiomycetes</taxon>
        <taxon>Helotiales</taxon>
        <taxon>Sclerotiniaceae</taxon>
        <taxon>Monilinia</taxon>
    </lineage>
</organism>
<dbReference type="Proteomes" id="UP000322873">
    <property type="component" value="Unassembled WGS sequence"/>
</dbReference>
<dbReference type="InterPro" id="IPR043128">
    <property type="entry name" value="Rev_trsase/Diguanyl_cyclase"/>
</dbReference>
<gene>
    <name evidence="3" type="ORF">EYC84_011072</name>
</gene>
<reference evidence="3 4" key="1">
    <citation type="submission" date="2019-06" db="EMBL/GenBank/DDBJ databases">
        <title>Genome Sequence of the Brown Rot Fungal Pathogen Monilinia fructicola.</title>
        <authorList>
            <person name="De Miccolis Angelini R.M."/>
            <person name="Landi L."/>
            <person name="Abate D."/>
            <person name="Pollastro S."/>
            <person name="Romanazzi G."/>
            <person name="Faretra F."/>
        </authorList>
    </citation>
    <scope>NUCLEOTIDE SEQUENCE [LARGE SCALE GENOMIC DNA]</scope>
    <source>
        <strain evidence="3 4">Mfrc123</strain>
    </source>
</reference>
<name>A0A5M9J707_MONFR</name>
<evidence type="ECO:0000313" key="4">
    <source>
        <dbReference type="Proteomes" id="UP000322873"/>
    </source>
</evidence>
<evidence type="ECO:0000256" key="1">
    <source>
        <dbReference type="SAM" id="MobiDB-lite"/>
    </source>
</evidence>
<dbReference type="GO" id="GO:0070987">
    <property type="term" value="P:error-free translesion synthesis"/>
    <property type="evidence" value="ECO:0007669"/>
    <property type="project" value="UniProtKB-ARBA"/>
</dbReference>
<dbReference type="Pfam" id="PF00817">
    <property type="entry name" value="IMS"/>
    <property type="match status" value="1"/>
</dbReference>
<evidence type="ECO:0000313" key="3">
    <source>
        <dbReference type="EMBL" id="KAA8565358.1"/>
    </source>
</evidence>
<feature type="region of interest" description="Disordered" evidence="1">
    <location>
        <begin position="327"/>
        <end position="346"/>
    </location>
</feature>
<proteinExistence type="predicted"/>
<dbReference type="AlphaFoldDB" id="A0A5M9J707"/>